<evidence type="ECO:0000259" key="5">
    <source>
        <dbReference type="Pfam" id="PF12804"/>
    </source>
</evidence>
<gene>
    <name evidence="6" type="ORF">BJ960_000243</name>
</gene>
<evidence type="ECO:0000256" key="4">
    <source>
        <dbReference type="ARBA" id="ARBA00023134"/>
    </source>
</evidence>
<dbReference type="PANTHER" id="PTHR40392:SF1">
    <property type="entry name" value="2-PHOSPHO-L-LACTATE GUANYLYLTRANSFERASE"/>
    <property type="match status" value="1"/>
</dbReference>
<comment type="caution">
    <text evidence="6">The sequence shown here is derived from an EMBL/GenBank/DDBJ whole genome shotgun (WGS) entry which is preliminary data.</text>
</comment>
<dbReference type="PANTHER" id="PTHR40392">
    <property type="entry name" value="2-PHOSPHO-L-LACTATE GUANYLYLTRANSFERASE"/>
    <property type="match status" value="1"/>
</dbReference>
<feature type="domain" description="MobA-like NTP transferase" evidence="5">
    <location>
        <begin position="2"/>
        <end position="105"/>
    </location>
</feature>
<reference evidence="6 7" key="1">
    <citation type="submission" date="2020-07" db="EMBL/GenBank/DDBJ databases">
        <title>Sequencing the genomes of 1000 actinobacteria strains.</title>
        <authorList>
            <person name="Klenk H.-P."/>
        </authorList>
    </citation>
    <scope>NUCLEOTIDE SEQUENCE [LARGE SCALE GENOMIC DNA]</scope>
    <source>
        <strain evidence="6 7">DSM 17380</strain>
    </source>
</reference>
<keyword evidence="4" id="KW-0342">GTP-binding</keyword>
<dbReference type="GO" id="GO:0005525">
    <property type="term" value="F:GTP binding"/>
    <property type="evidence" value="ECO:0007669"/>
    <property type="project" value="UniProtKB-KW"/>
</dbReference>
<dbReference type="Proteomes" id="UP000586095">
    <property type="component" value="Unassembled WGS sequence"/>
</dbReference>
<keyword evidence="1 6" id="KW-0808">Transferase</keyword>
<sequence>MRTLKRAAQVDEVIVVSDVAVQEHFPDAQVTFLVQQVGGGLNGAVREGLALAARRSPHAPRLVIHADLPGINPQAVDSLLADLPTGGKDVYIPDRAGTGTTALTLRAGSRRPVGFGVGSAARHLALGYAPVRLPADSVLRNDLDTLENLRALRWGSTIDLFSENPAA</sequence>
<accession>A0A852R967</accession>
<dbReference type="GO" id="GO:0043814">
    <property type="term" value="F:phospholactate guanylyltransferase activity"/>
    <property type="evidence" value="ECO:0007669"/>
    <property type="project" value="InterPro"/>
</dbReference>
<keyword evidence="3" id="KW-0547">Nucleotide-binding</keyword>
<protein>
    <submittedName>
        <fullName evidence="6">2-phospho-L-lactate guanylyltransferase (CobY/MobA/RfbA family)</fullName>
    </submittedName>
</protein>
<evidence type="ECO:0000256" key="2">
    <source>
        <dbReference type="ARBA" id="ARBA00022695"/>
    </source>
</evidence>
<evidence type="ECO:0000313" key="6">
    <source>
        <dbReference type="EMBL" id="NYD25440.1"/>
    </source>
</evidence>
<dbReference type="InterPro" id="IPR002835">
    <property type="entry name" value="CofC"/>
</dbReference>
<dbReference type="InterPro" id="IPR029044">
    <property type="entry name" value="Nucleotide-diphossugar_trans"/>
</dbReference>
<proteinExistence type="predicted"/>
<dbReference type="SUPFAM" id="SSF53448">
    <property type="entry name" value="Nucleotide-diphospho-sugar transferases"/>
    <property type="match status" value="1"/>
</dbReference>
<dbReference type="InterPro" id="IPR025877">
    <property type="entry name" value="MobA-like_NTP_Trfase"/>
</dbReference>
<dbReference type="AlphaFoldDB" id="A0A852R967"/>
<keyword evidence="7" id="KW-1185">Reference proteome</keyword>
<dbReference type="Gene3D" id="3.90.550.10">
    <property type="entry name" value="Spore Coat Polysaccharide Biosynthesis Protein SpsA, Chain A"/>
    <property type="match status" value="1"/>
</dbReference>
<dbReference type="EMBL" id="JACCBD010000001">
    <property type="protein sequence ID" value="NYD25440.1"/>
    <property type="molecule type" value="Genomic_DNA"/>
</dbReference>
<organism evidence="6 7">
    <name type="scientific">Leucobacter aridicollis</name>
    <dbReference type="NCBI Taxonomy" id="283878"/>
    <lineage>
        <taxon>Bacteria</taxon>
        <taxon>Bacillati</taxon>
        <taxon>Actinomycetota</taxon>
        <taxon>Actinomycetes</taxon>
        <taxon>Micrococcales</taxon>
        <taxon>Microbacteriaceae</taxon>
        <taxon>Leucobacter</taxon>
    </lineage>
</organism>
<evidence type="ECO:0000256" key="1">
    <source>
        <dbReference type="ARBA" id="ARBA00022679"/>
    </source>
</evidence>
<evidence type="ECO:0000313" key="7">
    <source>
        <dbReference type="Proteomes" id="UP000586095"/>
    </source>
</evidence>
<keyword evidence="2 6" id="KW-0548">Nucleotidyltransferase</keyword>
<name>A0A852R967_9MICO</name>
<evidence type="ECO:0000256" key="3">
    <source>
        <dbReference type="ARBA" id="ARBA00022741"/>
    </source>
</evidence>
<dbReference type="Pfam" id="PF12804">
    <property type="entry name" value="NTP_transf_3"/>
    <property type="match status" value="1"/>
</dbReference>